<evidence type="ECO:0000256" key="1">
    <source>
        <dbReference type="SAM" id="MobiDB-lite"/>
    </source>
</evidence>
<feature type="compositionally biased region" description="Polar residues" evidence="1">
    <location>
        <begin position="63"/>
        <end position="78"/>
    </location>
</feature>
<evidence type="ECO:0000313" key="3">
    <source>
        <dbReference type="Proteomes" id="UP000184073"/>
    </source>
</evidence>
<dbReference type="AlphaFoldDB" id="A0A1L9PZ48"/>
<gene>
    <name evidence="2" type="ORF">ASPVEDRAFT_335913</name>
</gene>
<protein>
    <submittedName>
        <fullName evidence="2">Uncharacterized protein</fullName>
    </submittedName>
</protein>
<dbReference type="Proteomes" id="UP000184073">
    <property type="component" value="Unassembled WGS sequence"/>
</dbReference>
<proteinExistence type="predicted"/>
<dbReference type="GeneID" id="63726266"/>
<dbReference type="EMBL" id="KV878135">
    <property type="protein sequence ID" value="OJJ06788.1"/>
    <property type="molecule type" value="Genomic_DNA"/>
</dbReference>
<evidence type="ECO:0000313" key="2">
    <source>
        <dbReference type="EMBL" id="OJJ06788.1"/>
    </source>
</evidence>
<keyword evidence="3" id="KW-1185">Reference proteome</keyword>
<dbReference type="RefSeq" id="XP_040672550.1">
    <property type="nucleotide sequence ID" value="XM_040810755.1"/>
</dbReference>
<dbReference type="VEuPathDB" id="FungiDB:ASPVEDRAFT_335913"/>
<sequence>MYGACPFIRLSCWPDLAGSLLYEIPMGTTINAAMIGKPSSVGQPIARAGNKGTRLNRAKSKWPHNQGTVGATQRSHRL</sequence>
<reference evidence="3" key="1">
    <citation type="journal article" date="2017" name="Genome Biol.">
        <title>Comparative genomics reveals high biological diversity and specific adaptations in the industrially and medically important fungal genus Aspergillus.</title>
        <authorList>
            <person name="de Vries R.P."/>
            <person name="Riley R."/>
            <person name="Wiebenga A."/>
            <person name="Aguilar-Osorio G."/>
            <person name="Amillis S."/>
            <person name="Uchima C.A."/>
            <person name="Anderluh G."/>
            <person name="Asadollahi M."/>
            <person name="Askin M."/>
            <person name="Barry K."/>
            <person name="Battaglia E."/>
            <person name="Bayram O."/>
            <person name="Benocci T."/>
            <person name="Braus-Stromeyer S.A."/>
            <person name="Caldana C."/>
            <person name="Canovas D."/>
            <person name="Cerqueira G.C."/>
            <person name="Chen F."/>
            <person name="Chen W."/>
            <person name="Choi C."/>
            <person name="Clum A."/>
            <person name="Dos Santos R.A."/>
            <person name="Damasio A.R."/>
            <person name="Diallinas G."/>
            <person name="Emri T."/>
            <person name="Fekete E."/>
            <person name="Flipphi M."/>
            <person name="Freyberg S."/>
            <person name="Gallo A."/>
            <person name="Gournas C."/>
            <person name="Habgood R."/>
            <person name="Hainaut M."/>
            <person name="Harispe M.L."/>
            <person name="Henrissat B."/>
            <person name="Hilden K.S."/>
            <person name="Hope R."/>
            <person name="Hossain A."/>
            <person name="Karabika E."/>
            <person name="Karaffa L."/>
            <person name="Karanyi Z."/>
            <person name="Krasevec N."/>
            <person name="Kuo A."/>
            <person name="Kusch H."/>
            <person name="LaButti K."/>
            <person name="Lagendijk E.L."/>
            <person name="Lapidus A."/>
            <person name="Levasseur A."/>
            <person name="Lindquist E."/>
            <person name="Lipzen A."/>
            <person name="Logrieco A.F."/>
            <person name="MacCabe A."/>
            <person name="Maekelae M.R."/>
            <person name="Malavazi I."/>
            <person name="Melin P."/>
            <person name="Meyer V."/>
            <person name="Mielnichuk N."/>
            <person name="Miskei M."/>
            <person name="Molnar A.P."/>
            <person name="Mule G."/>
            <person name="Ngan C.Y."/>
            <person name="Orejas M."/>
            <person name="Orosz E."/>
            <person name="Ouedraogo J.P."/>
            <person name="Overkamp K.M."/>
            <person name="Park H.-S."/>
            <person name="Perrone G."/>
            <person name="Piumi F."/>
            <person name="Punt P.J."/>
            <person name="Ram A.F."/>
            <person name="Ramon A."/>
            <person name="Rauscher S."/>
            <person name="Record E."/>
            <person name="Riano-Pachon D.M."/>
            <person name="Robert V."/>
            <person name="Roehrig J."/>
            <person name="Ruller R."/>
            <person name="Salamov A."/>
            <person name="Salih N.S."/>
            <person name="Samson R.A."/>
            <person name="Sandor E."/>
            <person name="Sanguinetti M."/>
            <person name="Schuetze T."/>
            <person name="Sepcic K."/>
            <person name="Shelest E."/>
            <person name="Sherlock G."/>
            <person name="Sophianopoulou V."/>
            <person name="Squina F.M."/>
            <person name="Sun H."/>
            <person name="Susca A."/>
            <person name="Todd R.B."/>
            <person name="Tsang A."/>
            <person name="Unkles S.E."/>
            <person name="van de Wiele N."/>
            <person name="van Rossen-Uffink D."/>
            <person name="Oliveira J.V."/>
            <person name="Vesth T.C."/>
            <person name="Visser J."/>
            <person name="Yu J.-H."/>
            <person name="Zhou M."/>
            <person name="Andersen M.R."/>
            <person name="Archer D.B."/>
            <person name="Baker S.E."/>
            <person name="Benoit I."/>
            <person name="Brakhage A.A."/>
            <person name="Braus G.H."/>
            <person name="Fischer R."/>
            <person name="Frisvad J.C."/>
            <person name="Goldman G.H."/>
            <person name="Houbraken J."/>
            <person name="Oakley B."/>
            <person name="Pocsi I."/>
            <person name="Scazzocchio C."/>
            <person name="Seiboth B."/>
            <person name="vanKuyk P.A."/>
            <person name="Wortman J."/>
            <person name="Dyer P.S."/>
            <person name="Grigoriev I.V."/>
        </authorList>
    </citation>
    <scope>NUCLEOTIDE SEQUENCE [LARGE SCALE GENOMIC DNA]</scope>
    <source>
        <strain evidence="3">CBS 583.65</strain>
    </source>
</reference>
<organism evidence="2 3">
    <name type="scientific">Aspergillus versicolor CBS 583.65</name>
    <dbReference type="NCBI Taxonomy" id="1036611"/>
    <lineage>
        <taxon>Eukaryota</taxon>
        <taxon>Fungi</taxon>
        <taxon>Dikarya</taxon>
        <taxon>Ascomycota</taxon>
        <taxon>Pezizomycotina</taxon>
        <taxon>Eurotiomycetes</taxon>
        <taxon>Eurotiomycetidae</taxon>
        <taxon>Eurotiales</taxon>
        <taxon>Aspergillaceae</taxon>
        <taxon>Aspergillus</taxon>
        <taxon>Aspergillus subgen. Nidulantes</taxon>
    </lineage>
</organism>
<name>A0A1L9PZ48_ASPVE</name>
<feature type="region of interest" description="Disordered" evidence="1">
    <location>
        <begin position="41"/>
        <end position="78"/>
    </location>
</feature>
<accession>A0A1L9PZ48</accession>